<proteinExistence type="predicted"/>
<gene>
    <name evidence="1" type="ORF">HGRIS_010415</name>
</gene>
<accession>A0ABR3J4P1</accession>
<name>A0ABR3J4P1_9AGAR</name>
<dbReference type="EMBL" id="JASNQZ010000012">
    <property type="protein sequence ID" value="KAL0950468.1"/>
    <property type="molecule type" value="Genomic_DNA"/>
</dbReference>
<organism evidence="1 2">
    <name type="scientific">Hohenbuehelia grisea</name>
    <dbReference type="NCBI Taxonomy" id="104357"/>
    <lineage>
        <taxon>Eukaryota</taxon>
        <taxon>Fungi</taxon>
        <taxon>Dikarya</taxon>
        <taxon>Basidiomycota</taxon>
        <taxon>Agaricomycotina</taxon>
        <taxon>Agaricomycetes</taxon>
        <taxon>Agaricomycetidae</taxon>
        <taxon>Agaricales</taxon>
        <taxon>Pleurotineae</taxon>
        <taxon>Pleurotaceae</taxon>
        <taxon>Hohenbuehelia</taxon>
    </lineage>
</organism>
<sequence length="166" mass="19157">MLRNSIKDEYDEDRIYDSEYYWNRVYNIAIAYRTITDPKVHPVSPPLILVSSSASHRSCFPPTIVYIVPLRDDPNSSHPKSINYLICPPQASRRPHTCHTNTLFHSISHARPTIYRPRTKPLTLVADGNTNPQFPRYLSKIYRPRPRPIRGTLRDFGIAEASCHAE</sequence>
<keyword evidence="2" id="KW-1185">Reference proteome</keyword>
<evidence type="ECO:0000313" key="1">
    <source>
        <dbReference type="EMBL" id="KAL0950468.1"/>
    </source>
</evidence>
<dbReference type="Proteomes" id="UP001556367">
    <property type="component" value="Unassembled WGS sequence"/>
</dbReference>
<protein>
    <submittedName>
        <fullName evidence="1">Uncharacterized protein</fullName>
    </submittedName>
</protein>
<evidence type="ECO:0000313" key="2">
    <source>
        <dbReference type="Proteomes" id="UP001556367"/>
    </source>
</evidence>
<comment type="caution">
    <text evidence="1">The sequence shown here is derived from an EMBL/GenBank/DDBJ whole genome shotgun (WGS) entry which is preliminary data.</text>
</comment>
<reference evidence="2" key="1">
    <citation type="submission" date="2024-06" db="EMBL/GenBank/DDBJ databases">
        <title>Multi-omics analyses provide insights into the biosynthesis of the anticancer antibiotic pleurotin in Hohenbuehelia grisea.</title>
        <authorList>
            <person name="Weaver J.A."/>
            <person name="Alberti F."/>
        </authorList>
    </citation>
    <scope>NUCLEOTIDE SEQUENCE [LARGE SCALE GENOMIC DNA]</scope>
    <source>
        <strain evidence="2">T-177</strain>
    </source>
</reference>